<dbReference type="InterPro" id="IPR037185">
    <property type="entry name" value="EmrE-like"/>
</dbReference>
<keyword evidence="4 9" id="KW-0812">Transmembrane</keyword>
<dbReference type="SUPFAM" id="SSF103481">
    <property type="entry name" value="Multidrug resistance efflux transporter EmrE"/>
    <property type="match status" value="1"/>
</dbReference>
<evidence type="ECO:0000256" key="6">
    <source>
        <dbReference type="ARBA" id="ARBA00023136"/>
    </source>
</evidence>
<keyword evidence="5 10" id="KW-1133">Transmembrane helix</keyword>
<dbReference type="Proteomes" id="UP000028302">
    <property type="component" value="Unassembled WGS sequence"/>
</dbReference>
<dbReference type="PANTHER" id="PTHR30561:SF0">
    <property type="entry name" value="GUANIDINIUM EXPORTER"/>
    <property type="match status" value="1"/>
</dbReference>
<dbReference type="EMBL" id="APNK01000034">
    <property type="protein sequence ID" value="KEZ76268.1"/>
    <property type="molecule type" value="Genomic_DNA"/>
</dbReference>
<gene>
    <name evidence="11" type="ORF">C41B8_15712</name>
</gene>
<accession>A0A084IHT4</accession>
<dbReference type="AlphaFoldDB" id="A0A084IHT4"/>
<name>A0A084IHT4_SALHC</name>
<keyword evidence="6 10" id="KW-0472">Membrane</keyword>
<evidence type="ECO:0000256" key="8">
    <source>
        <dbReference type="ARBA" id="ARBA00039168"/>
    </source>
</evidence>
<dbReference type="eggNOG" id="COG2076">
    <property type="taxonomic scope" value="Bacteria"/>
</dbReference>
<evidence type="ECO:0000256" key="9">
    <source>
        <dbReference type="RuleBase" id="RU003942"/>
    </source>
</evidence>
<keyword evidence="3" id="KW-1003">Cell membrane</keyword>
<protein>
    <recommendedName>
        <fullName evidence="8">Guanidinium exporter</fullName>
    </recommendedName>
</protein>
<keyword evidence="12" id="KW-1185">Reference proteome</keyword>
<dbReference type="GO" id="GO:0022857">
    <property type="term" value="F:transmembrane transporter activity"/>
    <property type="evidence" value="ECO:0007669"/>
    <property type="project" value="InterPro"/>
</dbReference>
<sequence>MAWLWLLAAGACEIVGVVGFARISHGHRASGALVTGLAFSGGLACLHIAMNSLPMAVAYGVFTGLGTVGSTAIGILFWGDSAHPARLAWIGGVVVAVVGLKLSM</sequence>
<comment type="subcellular location">
    <subcellularLocation>
        <location evidence="1 9">Cell membrane</location>
        <topology evidence="1 9">Multi-pass membrane protein</topology>
    </subcellularLocation>
</comment>
<comment type="similarity">
    <text evidence="7">Belongs to the drug/metabolite transporter (DMT) superfamily. Small multidrug resistance (SMR) (TC 2.A.7.1) family. Gdx/SugE subfamily.</text>
</comment>
<evidence type="ECO:0000256" key="2">
    <source>
        <dbReference type="ARBA" id="ARBA00022448"/>
    </source>
</evidence>
<comment type="caution">
    <text evidence="11">The sequence shown here is derived from an EMBL/GenBank/DDBJ whole genome shotgun (WGS) entry which is preliminary data.</text>
</comment>
<feature type="transmembrane region" description="Helical" evidence="10">
    <location>
        <begin position="29"/>
        <end position="49"/>
    </location>
</feature>
<dbReference type="Gene3D" id="1.10.3730.20">
    <property type="match status" value="1"/>
</dbReference>
<reference evidence="11 12" key="1">
    <citation type="submission" date="2013-03" db="EMBL/GenBank/DDBJ databases">
        <title>Salinisphaera hydrothermalis C41B8 Genome Sequencing.</title>
        <authorList>
            <person name="Li C."/>
            <person name="Lai Q."/>
            <person name="Shao Z."/>
        </authorList>
    </citation>
    <scope>NUCLEOTIDE SEQUENCE [LARGE SCALE GENOMIC DNA]</scope>
    <source>
        <strain evidence="11 12">C41B8</strain>
    </source>
</reference>
<evidence type="ECO:0000256" key="3">
    <source>
        <dbReference type="ARBA" id="ARBA00022475"/>
    </source>
</evidence>
<dbReference type="Pfam" id="PF00893">
    <property type="entry name" value="Multi_Drug_Res"/>
    <property type="match status" value="1"/>
</dbReference>
<evidence type="ECO:0000313" key="11">
    <source>
        <dbReference type="EMBL" id="KEZ76268.1"/>
    </source>
</evidence>
<evidence type="ECO:0000256" key="5">
    <source>
        <dbReference type="ARBA" id="ARBA00022989"/>
    </source>
</evidence>
<dbReference type="OrthoDB" id="9808638at2"/>
<dbReference type="RefSeq" id="WP_037340384.1">
    <property type="nucleotide sequence ID" value="NZ_APNK01000034.1"/>
</dbReference>
<organism evidence="11 12">
    <name type="scientific">Salinisphaera hydrothermalis (strain C41B8)</name>
    <dbReference type="NCBI Taxonomy" id="1304275"/>
    <lineage>
        <taxon>Bacteria</taxon>
        <taxon>Pseudomonadati</taxon>
        <taxon>Pseudomonadota</taxon>
        <taxon>Gammaproteobacteria</taxon>
        <taxon>Salinisphaerales</taxon>
        <taxon>Salinisphaeraceae</taxon>
        <taxon>Salinisphaera</taxon>
    </lineage>
</organism>
<evidence type="ECO:0000256" key="7">
    <source>
        <dbReference type="ARBA" id="ARBA00038151"/>
    </source>
</evidence>
<feature type="transmembrane region" description="Helical" evidence="10">
    <location>
        <begin position="56"/>
        <end position="79"/>
    </location>
</feature>
<evidence type="ECO:0000256" key="1">
    <source>
        <dbReference type="ARBA" id="ARBA00004651"/>
    </source>
</evidence>
<feature type="transmembrane region" description="Helical" evidence="10">
    <location>
        <begin position="85"/>
        <end position="103"/>
    </location>
</feature>
<evidence type="ECO:0000256" key="10">
    <source>
        <dbReference type="SAM" id="Phobius"/>
    </source>
</evidence>
<dbReference type="InterPro" id="IPR045324">
    <property type="entry name" value="Small_multidrug_res"/>
</dbReference>
<evidence type="ECO:0000256" key="4">
    <source>
        <dbReference type="ARBA" id="ARBA00022692"/>
    </source>
</evidence>
<keyword evidence="2" id="KW-0813">Transport</keyword>
<evidence type="ECO:0000313" key="12">
    <source>
        <dbReference type="Proteomes" id="UP000028302"/>
    </source>
</evidence>
<dbReference type="PANTHER" id="PTHR30561">
    <property type="entry name" value="SMR FAMILY PROTON-DEPENDENT DRUG EFFLUX TRANSPORTER SUGE"/>
    <property type="match status" value="1"/>
</dbReference>
<dbReference type="InterPro" id="IPR000390">
    <property type="entry name" value="Small_drug/metabolite_transptr"/>
</dbReference>
<dbReference type="GO" id="GO:0005886">
    <property type="term" value="C:plasma membrane"/>
    <property type="evidence" value="ECO:0007669"/>
    <property type="project" value="UniProtKB-SubCell"/>
</dbReference>
<dbReference type="STRING" id="1304275.C41B8_15712"/>
<proteinExistence type="inferred from homology"/>